<gene>
    <name evidence="2" type="ORF">A3C06_03345</name>
</gene>
<dbReference type="Proteomes" id="UP000177565">
    <property type="component" value="Unassembled WGS sequence"/>
</dbReference>
<comment type="caution">
    <text evidence="2">The sequence shown here is derived from an EMBL/GenBank/DDBJ whole genome shotgun (WGS) entry which is preliminary data.</text>
</comment>
<dbReference type="EMBL" id="MHRQ01000032">
    <property type="protein sequence ID" value="OHA25856.1"/>
    <property type="molecule type" value="Genomic_DNA"/>
</dbReference>
<reference evidence="2 3" key="1">
    <citation type="journal article" date="2016" name="Nat. Commun.">
        <title>Thousands of microbial genomes shed light on interconnected biogeochemical processes in an aquifer system.</title>
        <authorList>
            <person name="Anantharaman K."/>
            <person name="Brown C.T."/>
            <person name="Hug L.A."/>
            <person name="Sharon I."/>
            <person name="Castelle C.J."/>
            <person name="Probst A.J."/>
            <person name="Thomas B.C."/>
            <person name="Singh A."/>
            <person name="Wilkins M.J."/>
            <person name="Karaoz U."/>
            <person name="Brodie E.L."/>
            <person name="Williams K.H."/>
            <person name="Hubbard S.S."/>
            <person name="Banfield J.F."/>
        </authorList>
    </citation>
    <scope>NUCLEOTIDE SEQUENCE [LARGE SCALE GENOMIC DNA]</scope>
</reference>
<evidence type="ECO:0000256" key="1">
    <source>
        <dbReference type="SAM" id="Phobius"/>
    </source>
</evidence>
<sequence length="256" mass="27743">MLSWGTKRKLLITLAVCAIGVLILVWYIATAFYRAPTCSDGRQNGNETGVDCGGSCAKVCLNQALPTIVHWQRAFLVSRGRYNAVAYVENPNLHSGAKDAPYVFKLYDGDSILVAERAGSTVIPPHGVVAVFEANIYTGDRPPARVEFSFDTPPVWVALSAAPPELSVSGQNIIDVQTTPLIQAHISNNGKQRLGSFPLVAIVYDENNNARAVSQTVSDPLSPNSSLPVIFSWPSPFDFVPARIEIIPKVYPGVNY</sequence>
<organism evidence="2 3">
    <name type="scientific">Candidatus Taylorbacteria bacterium RIFCSPHIGHO2_02_FULL_46_13</name>
    <dbReference type="NCBI Taxonomy" id="1802312"/>
    <lineage>
        <taxon>Bacteria</taxon>
        <taxon>Candidatus Tayloriibacteriota</taxon>
    </lineage>
</organism>
<accession>A0A1G2MPS0</accession>
<keyword evidence="1" id="KW-0472">Membrane</keyword>
<proteinExistence type="predicted"/>
<keyword evidence="1" id="KW-1133">Transmembrane helix</keyword>
<keyword evidence="1" id="KW-0812">Transmembrane</keyword>
<feature type="transmembrane region" description="Helical" evidence="1">
    <location>
        <begin position="12"/>
        <end position="33"/>
    </location>
</feature>
<protein>
    <submittedName>
        <fullName evidence="2">Uncharacterized protein</fullName>
    </submittedName>
</protein>
<evidence type="ECO:0000313" key="3">
    <source>
        <dbReference type="Proteomes" id="UP000177565"/>
    </source>
</evidence>
<name>A0A1G2MPS0_9BACT</name>
<evidence type="ECO:0000313" key="2">
    <source>
        <dbReference type="EMBL" id="OHA25856.1"/>
    </source>
</evidence>
<dbReference type="STRING" id="1802312.A3C06_03345"/>
<dbReference type="AlphaFoldDB" id="A0A1G2MPS0"/>